<evidence type="ECO:0000313" key="1">
    <source>
        <dbReference type="EMBL" id="EAR28100.1"/>
    </source>
</evidence>
<dbReference type="AlphaFoldDB" id="A4C9P2"/>
<dbReference type="EMBL" id="AAOH01000004">
    <property type="protein sequence ID" value="EAR28100.1"/>
    <property type="molecule type" value="Genomic_DNA"/>
</dbReference>
<accession>A4C9P2</accession>
<keyword evidence="2" id="KW-1185">Reference proteome</keyword>
<dbReference type="eggNOG" id="ENOG5031VUY">
    <property type="taxonomic scope" value="Bacteria"/>
</dbReference>
<protein>
    <submittedName>
        <fullName evidence="1">Putative orphan protein</fullName>
    </submittedName>
</protein>
<dbReference type="OrthoDB" id="6314893at2"/>
<dbReference type="STRING" id="87626.PTD2_19832"/>
<sequence>MKYVLALVAISIASYLYYQEMKIEQAKEQYSLLLQKLDSTKVNTLEIKNALSLKLQVSCNEAQEQLLNQGSTKEECLSYYQSFNQECLDKVFRLAPIELSSKSEFMDYAKRYQRCILPIDLANISATFL</sequence>
<dbReference type="Proteomes" id="UP000006201">
    <property type="component" value="Unassembled WGS sequence"/>
</dbReference>
<comment type="caution">
    <text evidence="1">The sequence shown here is derived from an EMBL/GenBank/DDBJ whole genome shotgun (WGS) entry which is preliminary data.</text>
</comment>
<dbReference type="RefSeq" id="WP_009839932.1">
    <property type="nucleotide sequence ID" value="NZ_CH959301.1"/>
</dbReference>
<reference evidence="1 2" key="1">
    <citation type="submission" date="2006-02" db="EMBL/GenBank/DDBJ databases">
        <authorList>
            <person name="Moran M.A."/>
            <person name="Kjelleberg S."/>
            <person name="Egan S."/>
            <person name="Saunders N."/>
            <person name="Thomas T."/>
            <person name="Ferriera S."/>
            <person name="Johnson J."/>
            <person name="Kravitz S."/>
            <person name="Halpern A."/>
            <person name="Remington K."/>
            <person name="Beeson K."/>
            <person name="Tran B."/>
            <person name="Rogers Y.-H."/>
            <person name="Friedman R."/>
            <person name="Venter J.C."/>
        </authorList>
    </citation>
    <scope>NUCLEOTIDE SEQUENCE [LARGE SCALE GENOMIC DNA]</scope>
    <source>
        <strain evidence="1 2">D2</strain>
    </source>
</reference>
<proteinExistence type="predicted"/>
<dbReference type="HOGENOM" id="CLU_1946993_0_0_6"/>
<name>A4C9P2_9GAMM</name>
<gene>
    <name evidence="1" type="ORF">PTD2_19832</name>
</gene>
<evidence type="ECO:0000313" key="2">
    <source>
        <dbReference type="Proteomes" id="UP000006201"/>
    </source>
</evidence>
<organism evidence="1 2">
    <name type="scientific">Pseudoalteromonas tunicata D2</name>
    <dbReference type="NCBI Taxonomy" id="87626"/>
    <lineage>
        <taxon>Bacteria</taxon>
        <taxon>Pseudomonadati</taxon>
        <taxon>Pseudomonadota</taxon>
        <taxon>Gammaproteobacteria</taxon>
        <taxon>Alteromonadales</taxon>
        <taxon>Pseudoalteromonadaceae</taxon>
        <taxon>Pseudoalteromonas</taxon>
    </lineage>
</organism>